<evidence type="ECO:0000256" key="7">
    <source>
        <dbReference type="ARBA" id="ARBA00022984"/>
    </source>
</evidence>
<comment type="subcellular location">
    <subcellularLocation>
        <location evidence="11">Cell inner membrane</location>
        <topology evidence="11">Single-pass membrane protein</topology>
    </subcellularLocation>
</comment>
<dbReference type="Gene3D" id="1.10.3810.10">
    <property type="entry name" value="Biosynthetic peptidoglycan transglycosylase-like"/>
    <property type="match status" value="1"/>
</dbReference>
<dbReference type="UniPathway" id="UPA00219"/>
<reference evidence="13 14" key="1">
    <citation type="submission" date="2016-10" db="EMBL/GenBank/DDBJ databases">
        <authorList>
            <person name="de Groot N.N."/>
        </authorList>
    </citation>
    <scope>NUCLEOTIDE SEQUENCE [LARGE SCALE GENOMIC DNA]</scope>
    <source>
        <strain evidence="13 14">CGMCC 1.8891</strain>
    </source>
</reference>
<dbReference type="InterPro" id="IPR036950">
    <property type="entry name" value="PBP_transglycosylase"/>
</dbReference>
<dbReference type="GO" id="GO:0016763">
    <property type="term" value="F:pentosyltransferase activity"/>
    <property type="evidence" value="ECO:0007669"/>
    <property type="project" value="InterPro"/>
</dbReference>
<comment type="function">
    <text evidence="11">Peptidoglycan polymerase that catalyzes glycan chain elongation from lipid-linked precursors.</text>
</comment>
<accession>A0A1I3WQG1</accession>
<evidence type="ECO:0000256" key="2">
    <source>
        <dbReference type="ARBA" id="ARBA00022519"/>
    </source>
</evidence>
<keyword evidence="8 11" id="KW-1133">Transmembrane helix</keyword>
<dbReference type="PANTHER" id="PTHR30400:SF0">
    <property type="entry name" value="BIOSYNTHETIC PEPTIDOGLYCAN TRANSGLYCOSYLASE"/>
    <property type="match status" value="1"/>
</dbReference>
<keyword evidence="1 11" id="KW-1003">Cell membrane</keyword>
<dbReference type="GO" id="GO:0008360">
    <property type="term" value="P:regulation of cell shape"/>
    <property type="evidence" value="ECO:0007669"/>
    <property type="project" value="UniProtKB-KW"/>
</dbReference>
<organism evidence="13 14">
    <name type="scientific">Celeribacter halophilus</name>
    <dbReference type="NCBI Taxonomy" id="576117"/>
    <lineage>
        <taxon>Bacteria</taxon>
        <taxon>Pseudomonadati</taxon>
        <taxon>Pseudomonadota</taxon>
        <taxon>Alphaproteobacteria</taxon>
        <taxon>Rhodobacterales</taxon>
        <taxon>Roseobacteraceae</taxon>
        <taxon>Celeribacter</taxon>
    </lineage>
</organism>
<keyword evidence="14" id="KW-1185">Reference proteome</keyword>
<keyword evidence="2 11" id="KW-0997">Cell inner membrane</keyword>
<dbReference type="Proteomes" id="UP000183299">
    <property type="component" value="Unassembled WGS sequence"/>
</dbReference>
<dbReference type="RefSeq" id="WP_066603979.1">
    <property type="nucleotide sequence ID" value="NZ_FORY01000028.1"/>
</dbReference>
<evidence type="ECO:0000256" key="3">
    <source>
        <dbReference type="ARBA" id="ARBA00022676"/>
    </source>
</evidence>
<evidence type="ECO:0000256" key="9">
    <source>
        <dbReference type="ARBA" id="ARBA00023136"/>
    </source>
</evidence>
<keyword evidence="4 11" id="KW-0808">Transferase</keyword>
<evidence type="ECO:0000256" key="11">
    <source>
        <dbReference type="HAMAP-Rule" id="MF_00766"/>
    </source>
</evidence>
<gene>
    <name evidence="11" type="primary">mtgA</name>
    <name evidence="13" type="ORF">SAMN04488138_1287</name>
</gene>
<comment type="catalytic activity">
    <reaction evidence="11">
        <text>[GlcNAc-(1-&gt;4)-Mur2Ac(oyl-L-Ala-gamma-D-Glu-L-Lys-D-Ala-D-Ala)](n)-di-trans,octa-cis-undecaprenyl diphosphate + beta-D-GlcNAc-(1-&gt;4)-Mur2Ac(oyl-L-Ala-gamma-D-Glu-L-Lys-D-Ala-D-Ala)-di-trans,octa-cis-undecaprenyl diphosphate = [GlcNAc-(1-&gt;4)-Mur2Ac(oyl-L-Ala-gamma-D-Glu-L-Lys-D-Ala-D-Ala)](n+1)-di-trans,octa-cis-undecaprenyl diphosphate + di-trans,octa-cis-undecaprenyl diphosphate + H(+)</text>
        <dbReference type="Rhea" id="RHEA:23708"/>
        <dbReference type="Rhea" id="RHEA-COMP:9602"/>
        <dbReference type="Rhea" id="RHEA-COMP:9603"/>
        <dbReference type="ChEBI" id="CHEBI:15378"/>
        <dbReference type="ChEBI" id="CHEBI:58405"/>
        <dbReference type="ChEBI" id="CHEBI:60033"/>
        <dbReference type="ChEBI" id="CHEBI:78435"/>
        <dbReference type="EC" id="2.4.99.28"/>
    </reaction>
</comment>
<name>A0A1I3WQG1_9RHOB</name>
<dbReference type="GO" id="GO:0005886">
    <property type="term" value="C:plasma membrane"/>
    <property type="evidence" value="ECO:0007669"/>
    <property type="project" value="UniProtKB-SubCell"/>
</dbReference>
<evidence type="ECO:0000313" key="13">
    <source>
        <dbReference type="EMBL" id="SFK08671.1"/>
    </source>
</evidence>
<dbReference type="OrthoDB" id="9766909at2"/>
<evidence type="ECO:0000313" key="14">
    <source>
        <dbReference type="Proteomes" id="UP000183299"/>
    </source>
</evidence>
<dbReference type="InterPro" id="IPR011812">
    <property type="entry name" value="Pep_trsgly"/>
</dbReference>
<evidence type="ECO:0000259" key="12">
    <source>
        <dbReference type="Pfam" id="PF00912"/>
    </source>
</evidence>
<feature type="domain" description="Glycosyl transferase family 51" evidence="12">
    <location>
        <begin position="64"/>
        <end position="221"/>
    </location>
</feature>
<evidence type="ECO:0000256" key="4">
    <source>
        <dbReference type="ARBA" id="ARBA00022679"/>
    </source>
</evidence>
<dbReference type="GO" id="GO:0008955">
    <property type="term" value="F:peptidoglycan glycosyltransferase activity"/>
    <property type="evidence" value="ECO:0007669"/>
    <property type="project" value="UniProtKB-UniRule"/>
</dbReference>
<dbReference type="GO" id="GO:0009252">
    <property type="term" value="P:peptidoglycan biosynthetic process"/>
    <property type="evidence" value="ECO:0007669"/>
    <property type="project" value="UniProtKB-UniRule"/>
</dbReference>
<comment type="similarity">
    <text evidence="11">Belongs to the glycosyltransferase 51 family.</text>
</comment>
<keyword evidence="5 11" id="KW-0812">Transmembrane</keyword>
<dbReference type="AlphaFoldDB" id="A0A1I3WQG1"/>
<dbReference type="EC" id="2.4.99.28" evidence="11"/>
<evidence type="ECO:0000256" key="8">
    <source>
        <dbReference type="ARBA" id="ARBA00022989"/>
    </source>
</evidence>
<dbReference type="PANTHER" id="PTHR30400">
    <property type="entry name" value="MONOFUNCTIONAL BIOSYNTHETIC PEPTIDOGLYCAN TRANSGLYCOSYLASE"/>
    <property type="match status" value="1"/>
</dbReference>
<evidence type="ECO:0000256" key="1">
    <source>
        <dbReference type="ARBA" id="ARBA00022475"/>
    </source>
</evidence>
<keyword evidence="7 11" id="KW-0573">Peptidoglycan synthesis</keyword>
<dbReference type="SUPFAM" id="SSF53955">
    <property type="entry name" value="Lysozyme-like"/>
    <property type="match status" value="1"/>
</dbReference>
<dbReference type="GO" id="GO:0071555">
    <property type="term" value="P:cell wall organization"/>
    <property type="evidence" value="ECO:0007669"/>
    <property type="project" value="UniProtKB-KW"/>
</dbReference>
<comment type="pathway">
    <text evidence="11">Cell wall biogenesis; peptidoglycan biosynthesis.</text>
</comment>
<keyword evidence="6 11" id="KW-0133">Cell shape</keyword>
<dbReference type="GeneID" id="98666807"/>
<evidence type="ECO:0000256" key="5">
    <source>
        <dbReference type="ARBA" id="ARBA00022692"/>
    </source>
</evidence>
<dbReference type="HAMAP" id="MF_00766">
    <property type="entry name" value="PGT_MtgA"/>
    <property type="match status" value="1"/>
</dbReference>
<dbReference type="STRING" id="576117.SAMN04488138_1287"/>
<proteinExistence type="inferred from homology"/>
<keyword evidence="3 11" id="KW-0328">Glycosyltransferase</keyword>
<dbReference type="NCBIfam" id="TIGR02070">
    <property type="entry name" value="mono_pep_trsgly"/>
    <property type="match status" value="1"/>
</dbReference>
<dbReference type="InterPro" id="IPR001264">
    <property type="entry name" value="Glyco_trans_51"/>
</dbReference>
<dbReference type="InterPro" id="IPR023346">
    <property type="entry name" value="Lysozyme-like_dom_sf"/>
</dbReference>
<evidence type="ECO:0000256" key="6">
    <source>
        <dbReference type="ARBA" id="ARBA00022960"/>
    </source>
</evidence>
<keyword evidence="10 11" id="KW-0961">Cell wall biogenesis/degradation</keyword>
<dbReference type="Pfam" id="PF00912">
    <property type="entry name" value="Transgly"/>
    <property type="match status" value="1"/>
</dbReference>
<protein>
    <recommendedName>
        <fullName evidence="11">Biosynthetic peptidoglycan transglycosylase</fullName>
        <ecNumber evidence="11">2.4.99.28</ecNumber>
    </recommendedName>
    <alternativeName>
        <fullName evidence="11">Glycan polymerase</fullName>
    </alternativeName>
    <alternativeName>
        <fullName evidence="11">Peptidoglycan glycosyltransferase MtgA</fullName>
        <shortName evidence="11">PGT</shortName>
    </alternativeName>
</protein>
<dbReference type="GO" id="GO:0009274">
    <property type="term" value="C:peptidoglycan-based cell wall"/>
    <property type="evidence" value="ECO:0007669"/>
    <property type="project" value="InterPro"/>
</dbReference>
<dbReference type="EMBL" id="FORY01000028">
    <property type="protein sequence ID" value="SFK08671.1"/>
    <property type="molecule type" value="Genomic_DNA"/>
</dbReference>
<evidence type="ECO:0000256" key="10">
    <source>
        <dbReference type="ARBA" id="ARBA00023316"/>
    </source>
</evidence>
<sequence>MARKSKKKTKPAGPGFLRRLRRRILRAALAVVALVFLWILAYSVLPVPGTFYMVAEGSRQGASVDYQWTPMDRISPNLARAVVAAEDANFCNHWGFDLAAIRSAISAGGQRGASTISQQTVKNTFLWHGRSWPRKALEAMITPVVELTWSKTRILEVYLNIAEFDTGVFGVEAASRHYFGVGPEEISLRQAAQLAAVLPAPKDRNAGAPGPFVRRRAAQIMDGAATIARDGRSSCFEH</sequence>
<keyword evidence="9 11" id="KW-0472">Membrane</keyword>